<sequence length="303" mass="33057">MIQAVIDIGSNTVRMALYEVGSGCPEQLLKRKQIVGLASYVKDGVMQEEGIEKAVSVLTEFKDFLKRLSIKNVAAFTTAALRNAKNSREAVSRIEEETGISIRVLSGDEEALFDFVGATHDVPEDSGLLIDIGGGSTELVLYEKKEIKRQASLPLGSLALRTGRVKATLPTPDEITAMRKTAEKELDLSTWSGIEAPFICGIGGTFKGARAVYNSCFGLPTDNRTMDTEKLSQLLSRFALGDNIPEGELLVLLRADPDRIHTLLPGLVIADTLFRHFGVKQAVYSDSGVREGFLYSEILSKMQ</sequence>
<dbReference type="InterPro" id="IPR043129">
    <property type="entry name" value="ATPase_NBD"/>
</dbReference>
<gene>
    <name evidence="3" type="ORF">SAMN02745190_01747</name>
</gene>
<evidence type="ECO:0000256" key="1">
    <source>
        <dbReference type="ARBA" id="ARBA00007125"/>
    </source>
</evidence>
<dbReference type="STRING" id="1123243.SAMN02745190_01747"/>
<dbReference type="PANTHER" id="PTHR30005">
    <property type="entry name" value="EXOPOLYPHOSPHATASE"/>
    <property type="match status" value="1"/>
</dbReference>
<dbReference type="CDD" id="cd24052">
    <property type="entry name" value="ASKHA_NBD_HpPPX-GppA-like"/>
    <property type="match status" value="1"/>
</dbReference>
<feature type="domain" description="Ppx/GppA phosphatase N-terminal" evidence="2">
    <location>
        <begin position="19"/>
        <end position="300"/>
    </location>
</feature>
<reference evidence="3 4" key="1">
    <citation type="submission" date="2016-11" db="EMBL/GenBank/DDBJ databases">
        <authorList>
            <person name="Jaros S."/>
            <person name="Januszkiewicz K."/>
            <person name="Wedrychowicz H."/>
        </authorList>
    </citation>
    <scope>NUCLEOTIDE SEQUENCE [LARGE SCALE GENOMIC DNA]</scope>
    <source>
        <strain evidence="3 4">DSM 10502</strain>
    </source>
</reference>
<evidence type="ECO:0000313" key="3">
    <source>
        <dbReference type="EMBL" id="SHF04886.1"/>
    </source>
</evidence>
<dbReference type="Gene3D" id="3.30.420.40">
    <property type="match status" value="1"/>
</dbReference>
<dbReference type="OrthoDB" id="9807195at2"/>
<protein>
    <submittedName>
        <fullName evidence="3">Exopolyphosphatase / guanosine-5'-triphosphate,3'-diphosphate pyrophosphatase</fullName>
    </submittedName>
</protein>
<dbReference type="SUPFAM" id="SSF53067">
    <property type="entry name" value="Actin-like ATPase domain"/>
    <property type="match status" value="2"/>
</dbReference>
<keyword evidence="4" id="KW-1185">Reference proteome</keyword>
<evidence type="ECO:0000259" key="2">
    <source>
        <dbReference type="Pfam" id="PF02541"/>
    </source>
</evidence>
<name>A0A1M4YHH0_9FIRM</name>
<dbReference type="Gene3D" id="3.30.420.150">
    <property type="entry name" value="Exopolyphosphatase. Domain 2"/>
    <property type="match status" value="1"/>
</dbReference>
<dbReference type="EMBL" id="FQUG01000006">
    <property type="protein sequence ID" value="SHF04886.1"/>
    <property type="molecule type" value="Genomic_DNA"/>
</dbReference>
<dbReference type="Proteomes" id="UP000184404">
    <property type="component" value="Unassembled WGS sequence"/>
</dbReference>
<evidence type="ECO:0000313" key="4">
    <source>
        <dbReference type="Proteomes" id="UP000184404"/>
    </source>
</evidence>
<dbReference type="Pfam" id="PF02541">
    <property type="entry name" value="Ppx-GppA"/>
    <property type="match status" value="1"/>
</dbReference>
<dbReference type="AlphaFoldDB" id="A0A1M4YHH0"/>
<organism evidence="3 4">
    <name type="scientific">Schwartzia succinivorans DSM 10502</name>
    <dbReference type="NCBI Taxonomy" id="1123243"/>
    <lineage>
        <taxon>Bacteria</taxon>
        <taxon>Bacillati</taxon>
        <taxon>Bacillota</taxon>
        <taxon>Negativicutes</taxon>
        <taxon>Selenomonadales</taxon>
        <taxon>Selenomonadaceae</taxon>
        <taxon>Schwartzia</taxon>
    </lineage>
</organism>
<proteinExistence type="inferred from homology"/>
<accession>A0A1M4YHH0</accession>
<dbReference type="PANTHER" id="PTHR30005:SF0">
    <property type="entry name" value="RETROGRADE REGULATION PROTEIN 2"/>
    <property type="match status" value="1"/>
</dbReference>
<dbReference type="InterPro" id="IPR050273">
    <property type="entry name" value="GppA/Ppx_hydrolase"/>
</dbReference>
<dbReference type="RefSeq" id="WP_072935834.1">
    <property type="nucleotide sequence ID" value="NZ_FQUG01000006.1"/>
</dbReference>
<dbReference type="GO" id="GO:0016462">
    <property type="term" value="F:pyrophosphatase activity"/>
    <property type="evidence" value="ECO:0007669"/>
    <property type="project" value="TreeGrafter"/>
</dbReference>
<dbReference type="InterPro" id="IPR003695">
    <property type="entry name" value="Ppx_GppA_N"/>
</dbReference>
<comment type="similarity">
    <text evidence="1">Belongs to the GppA/Ppx family.</text>
</comment>